<gene>
    <name evidence="3" type="ORF">PHYPSEUDO_005918</name>
</gene>
<keyword evidence="4" id="KW-1185">Reference proteome</keyword>
<protein>
    <submittedName>
        <fullName evidence="3">Uncharacterized protein</fullName>
    </submittedName>
</protein>
<reference evidence="3" key="1">
    <citation type="submission" date="2021-02" db="EMBL/GenBank/DDBJ databases">
        <authorList>
            <person name="Palmer J.M."/>
        </authorList>
    </citation>
    <scope>NUCLEOTIDE SEQUENCE</scope>
    <source>
        <strain evidence="3">SCRP734</strain>
    </source>
</reference>
<evidence type="ECO:0000313" key="4">
    <source>
        <dbReference type="Proteomes" id="UP000694044"/>
    </source>
</evidence>
<feature type="compositionally biased region" description="Low complexity" evidence="1">
    <location>
        <begin position="150"/>
        <end position="173"/>
    </location>
</feature>
<keyword evidence="2" id="KW-0812">Transmembrane</keyword>
<dbReference type="EMBL" id="JAGDFM010000240">
    <property type="protein sequence ID" value="KAG7381568.1"/>
    <property type="molecule type" value="Genomic_DNA"/>
</dbReference>
<feature type="transmembrane region" description="Helical" evidence="2">
    <location>
        <begin position="177"/>
        <end position="201"/>
    </location>
</feature>
<keyword evidence="2" id="KW-1133">Transmembrane helix</keyword>
<evidence type="ECO:0000256" key="1">
    <source>
        <dbReference type="SAM" id="MobiDB-lite"/>
    </source>
</evidence>
<evidence type="ECO:0000256" key="2">
    <source>
        <dbReference type="SAM" id="Phobius"/>
    </source>
</evidence>
<dbReference type="AlphaFoldDB" id="A0A8T1VMZ7"/>
<dbReference type="CDD" id="cd12087">
    <property type="entry name" value="TM_EGFR-like"/>
    <property type="match status" value="1"/>
</dbReference>
<keyword evidence="2" id="KW-0472">Membrane</keyword>
<proteinExistence type="predicted"/>
<dbReference type="OrthoDB" id="166708at2759"/>
<sequence>MQSTEVYSDSSCKSAVSLTITSSTSCASVDCASATIAGTDSTYYTATSCPSSIYKYTEDVYGDTEYLLVDIYSGTDCATYVESAAFAALGACEVAGTDGQSVIASLHSNGSAQVAYYLDGSCTLSASTSVSITDDDLTAHSCSQGRKYYSSSATGVGSSATSSSASSSGSTDRSSGLGGGAIAGMIVGVLFVLALIGILVYRRCRRRNQGQAPTDLTETNDLRDAHYAAVGSPAKARRQTTTTTISDSDRPHPVKLWDDDVIVAARIPREKVKLIKLINRGGPEGAT</sequence>
<comment type="caution">
    <text evidence="3">The sequence shown here is derived from an EMBL/GenBank/DDBJ whole genome shotgun (WGS) entry which is preliminary data.</text>
</comment>
<feature type="region of interest" description="Disordered" evidence="1">
    <location>
        <begin position="149"/>
        <end position="173"/>
    </location>
</feature>
<evidence type="ECO:0000313" key="3">
    <source>
        <dbReference type="EMBL" id="KAG7381568.1"/>
    </source>
</evidence>
<name>A0A8T1VMZ7_9STRA</name>
<accession>A0A8T1VMZ7</accession>
<dbReference type="Proteomes" id="UP000694044">
    <property type="component" value="Unassembled WGS sequence"/>
</dbReference>
<organism evidence="3 4">
    <name type="scientific">Phytophthora pseudosyringae</name>
    <dbReference type="NCBI Taxonomy" id="221518"/>
    <lineage>
        <taxon>Eukaryota</taxon>
        <taxon>Sar</taxon>
        <taxon>Stramenopiles</taxon>
        <taxon>Oomycota</taxon>
        <taxon>Peronosporomycetes</taxon>
        <taxon>Peronosporales</taxon>
        <taxon>Peronosporaceae</taxon>
        <taxon>Phytophthora</taxon>
    </lineage>
</organism>